<organism evidence="4 5">
    <name type="scientific">Deinobacterium chartae</name>
    <dbReference type="NCBI Taxonomy" id="521158"/>
    <lineage>
        <taxon>Bacteria</taxon>
        <taxon>Thermotogati</taxon>
        <taxon>Deinococcota</taxon>
        <taxon>Deinococci</taxon>
        <taxon>Deinococcales</taxon>
        <taxon>Deinococcaceae</taxon>
        <taxon>Deinobacterium</taxon>
    </lineage>
</organism>
<dbReference type="InterPro" id="IPR003607">
    <property type="entry name" value="HD/PDEase_dom"/>
</dbReference>
<proteinExistence type="predicted"/>
<dbReference type="Gene3D" id="3.30.450.20">
    <property type="entry name" value="PAS domain"/>
    <property type="match status" value="1"/>
</dbReference>
<feature type="region of interest" description="Disordered" evidence="1">
    <location>
        <begin position="321"/>
        <end position="343"/>
    </location>
</feature>
<dbReference type="InterPro" id="IPR043128">
    <property type="entry name" value="Rev_trsase/Diguanyl_cyclase"/>
</dbReference>
<evidence type="ECO:0000259" key="2">
    <source>
        <dbReference type="PROSITE" id="PS50887"/>
    </source>
</evidence>
<dbReference type="SMART" id="SM00065">
    <property type="entry name" value="GAF"/>
    <property type="match status" value="2"/>
</dbReference>
<feature type="domain" description="GGDEF" evidence="2">
    <location>
        <begin position="191"/>
        <end position="329"/>
    </location>
</feature>
<dbReference type="Pfam" id="PF13487">
    <property type="entry name" value="HD_5"/>
    <property type="match status" value="1"/>
</dbReference>
<dbReference type="SUPFAM" id="SSF109604">
    <property type="entry name" value="HD-domain/PDEase-like"/>
    <property type="match status" value="1"/>
</dbReference>
<evidence type="ECO:0000256" key="1">
    <source>
        <dbReference type="SAM" id="MobiDB-lite"/>
    </source>
</evidence>
<dbReference type="CDD" id="cd00130">
    <property type="entry name" value="PAS"/>
    <property type="match status" value="1"/>
</dbReference>
<dbReference type="Pfam" id="PF01590">
    <property type="entry name" value="GAF"/>
    <property type="match status" value="1"/>
</dbReference>
<dbReference type="PROSITE" id="PS51832">
    <property type="entry name" value="HD_GYP"/>
    <property type="match status" value="1"/>
</dbReference>
<dbReference type="InterPro" id="IPR037522">
    <property type="entry name" value="HD_GYP_dom"/>
</dbReference>
<dbReference type="EMBL" id="JACHHG010000001">
    <property type="protein sequence ID" value="MBB6096802.1"/>
    <property type="molecule type" value="Genomic_DNA"/>
</dbReference>
<sequence length="1046" mass="115112">MTEMNPFSFFDGEAPEAGVSGVILPFAVGEYFSEAIEIRDVQGRYLFVNEAAVRLLRRPAEQVIGQLREDLEGLEDPDSELADQQLLRDRRPYTYTRHLTVDGVSRALTTTLLPASPVDAGTLVILSVTHVERPESAHTLAPIFNLELEQRVAERTRDLLRLALTDPLTGLGNRRAFDEDLERLLARPEVGALHLLVVDLDDFKALNDLVGHQHGDQLLHSFARALRAAFQGEGRLYRLGGDEFVGLIYNGPDEGRSQRALLELQRHCRERVEQAAQQVYLEGLSHLSASVGIASYPLEARGGAELMRLADQRMLRQKAGRHAASRLERMHGEQDNRRDDPAESGVVWRAVRSTLALLARDLEGEDNGWEALLAAAVAAVPDADGGTLYMRDGDAFVIQAQVGFTDALLGLRESEEEVRAWYGETELWRVGRARVIRGGQVAQHARRAAIVREGSPEAYDARETLDILRASLCVPVLIDGEVVAQLNLDNLWSDAAFGPQAIMVAEEFAVQVAALLAARIRRTREAARTRELESLVTVSEALYHAQSLEEAELILIGQVNALLNTPDAVYMRYVPELDALHPVSPSGIYRDFTDDLLPRGSGLSWVALEERRTLRVDDVQQDRRVFQPVPMAGRSVIAAPLLDSQGQPIAALIASRPQRGAFSALDARLFSAIASAGATAIERLRATQALRVRAEEFRMLAELSSLVSGLVEPQEVARRCLETCRTFLEADAAVYSDAQLRVFEFAPGVSEDLKAAVYRAVIQRTEGRAAARRVMTSDYTVWPQANRELIAAGTRGLLFLPLPRADGTLSFAGFLWTSSYAVECSVASALAVRSAELIAQAQERQAHLHDLEATREGALLALGLALELRDFETAGHTERVVERSVELGRAMGMSDDELEGVRQGAYLHDVGKLAVPDAILLKPGPLDSDEWRVMQTHTLVGGALMERVSTLMPSTGQMIRWHHERWDGSGYPDRLAGEDIPLCARIFSVVDVYDALTSARPYKRAWSHQEALNEIVAQAGRQFDPRVVEAFVALMAGQEQGGGAEG</sequence>
<dbReference type="AlphaFoldDB" id="A0A841HY02"/>
<dbReference type="SUPFAM" id="SSF55073">
    <property type="entry name" value="Nucleotide cyclase"/>
    <property type="match status" value="1"/>
</dbReference>
<dbReference type="InterPro" id="IPR029016">
    <property type="entry name" value="GAF-like_dom_sf"/>
</dbReference>
<evidence type="ECO:0000313" key="4">
    <source>
        <dbReference type="EMBL" id="MBB6096802.1"/>
    </source>
</evidence>
<dbReference type="Gene3D" id="3.30.70.270">
    <property type="match status" value="1"/>
</dbReference>
<protein>
    <submittedName>
        <fullName evidence="4">Diguanylate cyclase (GGDEF)-like protein</fullName>
    </submittedName>
</protein>
<comment type="caution">
    <text evidence="4">The sequence shown here is derived from an EMBL/GenBank/DDBJ whole genome shotgun (WGS) entry which is preliminary data.</text>
</comment>
<feature type="domain" description="HD-GYP" evidence="3">
    <location>
        <begin position="851"/>
        <end position="1046"/>
    </location>
</feature>
<dbReference type="PROSITE" id="PS50887">
    <property type="entry name" value="GGDEF"/>
    <property type="match status" value="1"/>
</dbReference>
<dbReference type="PANTHER" id="PTHR45228">
    <property type="entry name" value="CYCLIC DI-GMP PHOSPHODIESTERASE TM_0186-RELATED"/>
    <property type="match status" value="1"/>
</dbReference>
<dbReference type="Pfam" id="PF00990">
    <property type="entry name" value="GGDEF"/>
    <property type="match status" value="1"/>
</dbReference>
<dbReference type="CDD" id="cd00077">
    <property type="entry name" value="HDc"/>
    <property type="match status" value="1"/>
</dbReference>
<dbReference type="InterPro" id="IPR000160">
    <property type="entry name" value="GGDEF_dom"/>
</dbReference>
<keyword evidence="5" id="KW-1185">Reference proteome</keyword>
<dbReference type="InterPro" id="IPR035965">
    <property type="entry name" value="PAS-like_dom_sf"/>
</dbReference>
<evidence type="ECO:0000313" key="5">
    <source>
        <dbReference type="Proteomes" id="UP000569951"/>
    </source>
</evidence>
<dbReference type="InterPro" id="IPR052020">
    <property type="entry name" value="Cyclic_di-GMP/3'3'-cGAMP_PDE"/>
</dbReference>
<dbReference type="InterPro" id="IPR003018">
    <property type="entry name" value="GAF"/>
</dbReference>
<gene>
    <name evidence="4" type="ORF">HNR42_000214</name>
</gene>
<dbReference type="Gene3D" id="3.30.450.40">
    <property type="match status" value="2"/>
</dbReference>
<feature type="compositionally biased region" description="Basic and acidic residues" evidence="1">
    <location>
        <begin position="325"/>
        <end position="341"/>
    </location>
</feature>
<dbReference type="SMART" id="SM00471">
    <property type="entry name" value="HDc"/>
    <property type="match status" value="1"/>
</dbReference>
<dbReference type="Pfam" id="PF13185">
    <property type="entry name" value="GAF_2"/>
    <property type="match status" value="1"/>
</dbReference>
<dbReference type="NCBIfam" id="TIGR00254">
    <property type="entry name" value="GGDEF"/>
    <property type="match status" value="1"/>
</dbReference>
<accession>A0A841HY02</accession>
<dbReference type="InterPro" id="IPR029787">
    <property type="entry name" value="Nucleotide_cyclase"/>
</dbReference>
<dbReference type="Gene3D" id="1.10.3210.10">
    <property type="entry name" value="Hypothetical protein af1432"/>
    <property type="match status" value="1"/>
</dbReference>
<dbReference type="Proteomes" id="UP000569951">
    <property type="component" value="Unassembled WGS sequence"/>
</dbReference>
<evidence type="ECO:0000259" key="3">
    <source>
        <dbReference type="PROSITE" id="PS51832"/>
    </source>
</evidence>
<dbReference type="SUPFAM" id="SSF55785">
    <property type="entry name" value="PYP-like sensor domain (PAS domain)"/>
    <property type="match status" value="1"/>
</dbReference>
<dbReference type="CDD" id="cd01949">
    <property type="entry name" value="GGDEF"/>
    <property type="match status" value="1"/>
</dbReference>
<reference evidence="4 5" key="1">
    <citation type="submission" date="2020-08" db="EMBL/GenBank/DDBJ databases">
        <title>Genomic Encyclopedia of Type Strains, Phase IV (KMG-IV): sequencing the most valuable type-strain genomes for metagenomic binning, comparative biology and taxonomic classification.</title>
        <authorList>
            <person name="Goeker M."/>
        </authorList>
    </citation>
    <scope>NUCLEOTIDE SEQUENCE [LARGE SCALE GENOMIC DNA]</scope>
    <source>
        <strain evidence="4 5">DSM 21458</strain>
    </source>
</reference>
<dbReference type="InterPro" id="IPR000014">
    <property type="entry name" value="PAS"/>
</dbReference>
<dbReference type="SMART" id="SM00267">
    <property type="entry name" value="GGDEF"/>
    <property type="match status" value="1"/>
</dbReference>
<dbReference type="SUPFAM" id="SSF55781">
    <property type="entry name" value="GAF domain-like"/>
    <property type="match status" value="2"/>
</dbReference>
<name>A0A841HY02_9DEIO</name>